<name>A0AAN9RKS1_PHACN</name>
<dbReference type="Proteomes" id="UP001374584">
    <property type="component" value="Unassembled WGS sequence"/>
</dbReference>
<protein>
    <submittedName>
        <fullName evidence="1">Uncharacterized protein</fullName>
    </submittedName>
</protein>
<sequence>MNRSRLFISNSKRVTTQHEETRRLIVQQLNQLFCFSSLPSASTYFRPCKQQRVEGALGFILILLLTPRMNLIRSSKTTFFNHGPGRAGYFSQIHHRIVRVTFDLAHTNILSLLVKKGVSYSF</sequence>
<evidence type="ECO:0000313" key="2">
    <source>
        <dbReference type="Proteomes" id="UP001374584"/>
    </source>
</evidence>
<accession>A0AAN9RKS1</accession>
<proteinExistence type="predicted"/>
<organism evidence="1 2">
    <name type="scientific">Phaseolus coccineus</name>
    <name type="common">Scarlet runner bean</name>
    <name type="synonym">Phaseolus multiflorus</name>
    <dbReference type="NCBI Taxonomy" id="3886"/>
    <lineage>
        <taxon>Eukaryota</taxon>
        <taxon>Viridiplantae</taxon>
        <taxon>Streptophyta</taxon>
        <taxon>Embryophyta</taxon>
        <taxon>Tracheophyta</taxon>
        <taxon>Spermatophyta</taxon>
        <taxon>Magnoliopsida</taxon>
        <taxon>eudicotyledons</taxon>
        <taxon>Gunneridae</taxon>
        <taxon>Pentapetalae</taxon>
        <taxon>rosids</taxon>
        <taxon>fabids</taxon>
        <taxon>Fabales</taxon>
        <taxon>Fabaceae</taxon>
        <taxon>Papilionoideae</taxon>
        <taxon>50 kb inversion clade</taxon>
        <taxon>NPAAA clade</taxon>
        <taxon>indigoferoid/millettioid clade</taxon>
        <taxon>Phaseoleae</taxon>
        <taxon>Phaseolus</taxon>
    </lineage>
</organism>
<dbReference type="EMBL" id="JAYMYR010000004">
    <property type="protein sequence ID" value="KAK7369738.1"/>
    <property type="molecule type" value="Genomic_DNA"/>
</dbReference>
<gene>
    <name evidence="1" type="ORF">VNO80_11781</name>
</gene>
<keyword evidence="2" id="KW-1185">Reference proteome</keyword>
<dbReference type="AlphaFoldDB" id="A0AAN9RKS1"/>
<evidence type="ECO:0000313" key="1">
    <source>
        <dbReference type="EMBL" id="KAK7369738.1"/>
    </source>
</evidence>
<comment type="caution">
    <text evidence="1">The sequence shown here is derived from an EMBL/GenBank/DDBJ whole genome shotgun (WGS) entry which is preliminary data.</text>
</comment>
<reference evidence="1 2" key="1">
    <citation type="submission" date="2024-01" db="EMBL/GenBank/DDBJ databases">
        <title>The genomes of 5 underutilized Papilionoideae crops provide insights into root nodulation and disease resistanc.</title>
        <authorList>
            <person name="Jiang F."/>
        </authorList>
    </citation>
    <scope>NUCLEOTIDE SEQUENCE [LARGE SCALE GENOMIC DNA]</scope>
    <source>
        <strain evidence="1">JINMINGXINNONG_FW02</strain>
        <tissue evidence="1">Leaves</tissue>
    </source>
</reference>